<comment type="caution">
    <text evidence="1">The sequence shown here is derived from an EMBL/GenBank/DDBJ whole genome shotgun (WGS) entry which is preliminary data.</text>
</comment>
<name>A0ABD1AQ47_CARAN</name>
<organism evidence="1 2">
    <name type="scientific">Cardamine amara subsp. amara</name>
    <dbReference type="NCBI Taxonomy" id="228776"/>
    <lineage>
        <taxon>Eukaryota</taxon>
        <taxon>Viridiplantae</taxon>
        <taxon>Streptophyta</taxon>
        <taxon>Embryophyta</taxon>
        <taxon>Tracheophyta</taxon>
        <taxon>Spermatophyta</taxon>
        <taxon>Magnoliopsida</taxon>
        <taxon>eudicotyledons</taxon>
        <taxon>Gunneridae</taxon>
        <taxon>Pentapetalae</taxon>
        <taxon>rosids</taxon>
        <taxon>malvids</taxon>
        <taxon>Brassicales</taxon>
        <taxon>Brassicaceae</taxon>
        <taxon>Cardamineae</taxon>
        <taxon>Cardamine</taxon>
    </lineage>
</organism>
<dbReference type="PANTHER" id="PTHR33067:SF31">
    <property type="entry name" value="RNA-DIRECTED DNA POLYMERASE"/>
    <property type="match status" value="1"/>
</dbReference>
<dbReference type="InterPro" id="IPR021109">
    <property type="entry name" value="Peptidase_aspartic_dom_sf"/>
</dbReference>
<dbReference type="Gene3D" id="2.40.70.10">
    <property type="entry name" value="Acid Proteases"/>
    <property type="match status" value="1"/>
</dbReference>
<evidence type="ECO:0000313" key="1">
    <source>
        <dbReference type="EMBL" id="KAL1208863.1"/>
    </source>
</evidence>
<keyword evidence="2" id="KW-1185">Reference proteome</keyword>
<accession>A0ABD1AQ47</accession>
<evidence type="ECO:0000313" key="2">
    <source>
        <dbReference type="Proteomes" id="UP001558713"/>
    </source>
</evidence>
<dbReference type="EMBL" id="JBANAX010000436">
    <property type="protein sequence ID" value="KAL1208863.1"/>
    <property type="molecule type" value="Genomic_DNA"/>
</dbReference>
<reference evidence="1 2" key="1">
    <citation type="submission" date="2024-04" db="EMBL/GenBank/DDBJ databases">
        <title>Genome assembly C_amara_ONT_v2.</title>
        <authorList>
            <person name="Yant L."/>
            <person name="Moore C."/>
            <person name="Slenker M."/>
        </authorList>
    </citation>
    <scope>NUCLEOTIDE SEQUENCE [LARGE SCALE GENOMIC DNA]</scope>
    <source>
        <tissue evidence="1">Leaf</tissue>
    </source>
</reference>
<dbReference type="PANTHER" id="PTHR33067">
    <property type="entry name" value="RNA-DIRECTED DNA POLYMERASE-RELATED"/>
    <property type="match status" value="1"/>
</dbReference>
<evidence type="ECO:0008006" key="3">
    <source>
        <dbReference type="Google" id="ProtNLM"/>
    </source>
</evidence>
<protein>
    <recommendedName>
        <fullName evidence="3">Reverse transcriptase domain-containing protein</fullName>
    </recommendedName>
</protein>
<sequence>MYPHQECIRILVDVPVVICGCEIPTDFVVLEFEKEKRDPLILGRPFLSTAGALIDFPNGKIDLHLGDSIMKLDMTNTLKQKVCDNHIFSVDEVKKTPVGVCEIFALEDPMEVDLKRNASWKLREDS</sequence>
<proteinExistence type="predicted"/>
<gene>
    <name evidence="1" type="ORF">V5N11_010540</name>
</gene>
<dbReference type="Proteomes" id="UP001558713">
    <property type="component" value="Unassembled WGS sequence"/>
</dbReference>
<dbReference type="AlphaFoldDB" id="A0ABD1AQ47"/>